<dbReference type="Gene3D" id="1.10.510.10">
    <property type="entry name" value="Transferase(Phosphotransferase) domain 1"/>
    <property type="match status" value="1"/>
</dbReference>
<dbReference type="Proteomes" id="UP000291343">
    <property type="component" value="Unassembled WGS sequence"/>
</dbReference>
<dbReference type="GO" id="GO:0005524">
    <property type="term" value="F:ATP binding"/>
    <property type="evidence" value="ECO:0007669"/>
    <property type="project" value="InterPro"/>
</dbReference>
<dbReference type="GO" id="GO:0000776">
    <property type="term" value="C:kinetochore"/>
    <property type="evidence" value="ECO:0007669"/>
    <property type="project" value="UniProtKB-KW"/>
</dbReference>
<accession>A0A482WLR9</accession>
<feature type="domain" description="Protein kinase" evidence="6">
    <location>
        <begin position="269"/>
        <end position="466"/>
    </location>
</feature>
<keyword evidence="4" id="KW-0137">Centromere</keyword>
<keyword evidence="2" id="KW-0158">Chromosome</keyword>
<evidence type="ECO:0000259" key="6">
    <source>
        <dbReference type="PROSITE" id="PS50011"/>
    </source>
</evidence>
<dbReference type="AlphaFoldDB" id="A0A482WLR9"/>
<dbReference type="InterPro" id="IPR011009">
    <property type="entry name" value="Kinase-like_dom_sf"/>
</dbReference>
<keyword evidence="8" id="KW-1185">Reference proteome</keyword>
<dbReference type="GO" id="GO:0032991">
    <property type="term" value="C:protein-containing complex"/>
    <property type="evidence" value="ECO:0007669"/>
    <property type="project" value="UniProtKB-ARBA"/>
</dbReference>
<dbReference type="PROSITE" id="PS00108">
    <property type="entry name" value="PROTEIN_KINASE_ST"/>
    <property type="match status" value="1"/>
</dbReference>
<dbReference type="PANTHER" id="PTHR14030">
    <property type="entry name" value="MITOTIC CHECKPOINT SERINE/THREONINE-PROTEIN KINASE BUB1"/>
    <property type="match status" value="1"/>
</dbReference>
<sequence length="466" mass="51744">MNIIQDMWKDETPSPVKGKTAQHPPQSVLIGKGIPIFTDDAKSDAAATAKRPQATAAAGRVASRKSLQFAAATLADLKENQPNFRVPALTAAPRFKTGQDDVEILPDNDFADTTCNTRAFQLALPSSTPLITHPLRASSMANQDNNCSMLLADGSHKPNTELSIIMEASKEKYSSSSGSSSGVRTPYTVNKLHRAEDIKEETEYSQLEKLVSQITIDDNFDPFCPTFVANLLASINFPQKHHAANMVQIERDAPILPHNATVTLGNKEYRIESGLGEGSYARVLRAINNANKKIVGLKIQKPAFAWEYYIAKEIQTRLKNAPILQGFMSIDCAFLFRNASILEMDYAPYGNLLDAINKVKAASGRQIHVSIATLLSIQLFDIVDHLHKCKIIHGDIKPDNFVLFSLPTTDPQNICIKLIDFGRSIDMSLLPDGIEFRRVVKTEDFQCTEMRDGRPWTYQTDYLDCW</sequence>
<evidence type="ECO:0000256" key="3">
    <source>
        <dbReference type="ARBA" id="ARBA00022838"/>
    </source>
</evidence>
<reference evidence="7 8" key="1">
    <citation type="journal article" date="2017" name="Gigascience">
        <title>Genome sequence of the small brown planthopper, Laodelphax striatellus.</title>
        <authorList>
            <person name="Zhu J."/>
            <person name="Jiang F."/>
            <person name="Wang X."/>
            <person name="Yang P."/>
            <person name="Bao Y."/>
            <person name="Zhao W."/>
            <person name="Wang W."/>
            <person name="Lu H."/>
            <person name="Wang Q."/>
            <person name="Cui N."/>
            <person name="Li J."/>
            <person name="Chen X."/>
            <person name="Luo L."/>
            <person name="Yu J."/>
            <person name="Kang L."/>
            <person name="Cui F."/>
        </authorList>
    </citation>
    <scope>NUCLEOTIDE SEQUENCE [LARGE SCALE GENOMIC DNA]</scope>
    <source>
        <strain evidence="7">Lst14</strain>
    </source>
</reference>
<dbReference type="OrthoDB" id="248495at2759"/>
<keyword evidence="3" id="KW-0995">Kinetochore</keyword>
<dbReference type="InterPro" id="IPR000719">
    <property type="entry name" value="Prot_kinase_dom"/>
</dbReference>
<comment type="caution">
    <text evidence="7">The sequence shown here is derived from an EMBL/GenBank/DDBJ whole genome shotgun (WGS) entry which is preliminary data.</text>
</comment>
<dbReference type="SMART" id="SM00220">
    <property type="entry name" value="S_TKc"/>
    <property type="match status" value="1"/>
</dbReference>
<dbReference type="GO" id="GO:0007094">
    <property type="term" value="P:mitotic spindle assembly checkpoint signaling"/>
    <property type="evidence" value="ECO:0007669"/>
    <property type="project" value="InterPro"/>
</dbReference>
<protein>
    <recommendedName>
        <fullName evidence="6">Protein kinase domain-containing protein</fullName>
    </recommendedName>
</protein>
<dbReference type="InParanoid" id="A0A482WLR9"/>
<dbReference type="GO" id="GO:0051754">
    <property type="term" value="P:meiotic sister chromatid cohesion, centromeric"/>
    <property type="evidence" value="ECO:0007669"/>
    <property type="project" value="TreeGrafter"/>
</dbReference>
<evidence type="ECO:0000313" key="8">
    <source>
        <dbReference type="Proteomes" id="UP000291343"/>
    </source>
</evidence>
<dbReference type="InterPro" id="IPR015661">
    <property type="entry name" value="Bub1/Mad3"/>
</dbReference>
<comment type="subcellular location">
    <subcellularLocation>
        <location evidence="1">Chromosome</location>
        <location evidence="1">Centromere</location>
        <location evidence="1">Kinetochore</location>
    </subcellularLocation>
</comment>
<evidence type="ECO:0000256" key="2">
    <source>
        <dbReference type="ARBA" id="ARBA00022454"/>
    </source>
</evidence>
<feature type="region of interest" description="Disordered" evidence="5">
    <location>
        <begin position="1"/>
        <end position="27"/>
    </location>
</feature>
<dbReference type="PANTHER" id="PTHR14030:SF4">
    <property type="entry name" value="BUB1 KINASE, ISOFORM A-RELATED"/>
    <property type="match status" value="1"/>
</dbReference>
<dbReference type="GO" id="GO:0005634">
    <property type="term" value="C:nucleus"/>
    <property type="evidence" value="ECO:0007669"/>
    <property type="project" value="TreeGrafter"/>
</dbReference>
<evidence type="ECO:0000256" key="5">
    <source>
        <dbReference type="SAM" id="MobiDB-lite"/>
    </source>
</evidence>
<organism evidence="7 8">
    <name type="scientific">Laodelphax striatellus</name>
    <name type="common">Small brown planthopper</name>
    <name type="synonym">Delphax striatella</name>
    <dbReference type="NCBI Taxonomy" id="195883"/>
    <lineage>
        <taxon>Eukaryota</taxon>
        <taxon>Metazoa</taxon>
        <taxon>Ecdysozoa</taxon>
        <taxon>Arthropoda</taxon>
        <taxon>Hexapoda</taxon>
        <taxon>Insecta</taxon>
        <taxon>Pterygota</taxon>
        <taxon>Neoptera</taxon>
        <taxon>Paraneoptera</taxon>
        <taxon>Hemiptera</taxon>
        <taxon>Auchenorrhyncha</taxon>
        <taxon>Fulgoroidea</taxon>
        <taxon>Delphacidae</taxon>
        <taxon>Criomorphinae</taxon>
        <taxon>Laodelphax</taxon>
    </lineage>
</organism>
<dbReference type="STRING" id="195883.A0A482WLR9"/>
<evidence type="ECO:0000256" key="4">
    <source>
        <dbReference type="ARBA" id="ARBA00023328"/>
    </source>
</evidence>
<proteinExistence type="predicted"/>
<evidence type="ECO:0000256" key="1">
    <source>
        <dbReference type="ARBA" id="ARBA00004629"/>
    </source>
</evidence>
<dbReference type="SMR" id="A0A482WLR9"/>
<name>A0A482WLR9_LAOST</name>
<evidence type="ECO:0000313" key="7">
    <source>
        <dbReference type="EMBL" id="RZF34443.1"/>
    </source>
</evidence>
<dbReference type="GO" id="GO:0004672">
    <property type="term" value="F:protein kinase activity"/>
    <property type="evidence" value="ECO:0007669"/>
    <property type="project" value="InterPro"/>
</dbReference>
<dbReference type="Pfam" id="PF00069">
    <property type="entry name" value="Pkinase"/>
    <property type="match status" value="1"/>
</dbReference>
<gene>
    <name evidence="7" type="ORF">LSTR_LSTR012194</name>
</gene>
<dbReference type="SUPFAM" id="SSF56112">
    <property type="entry name" value="Protein kinase-like (PK-like)"/>
    <property type="match status" value="1"/>
</dbReference>
<dbReference type="PROSITE" id="PS50011">
    <property type="entry name" value="PROTEIN_KINASE_DOM"/>
    <property type="match status" value="1"/>
</dbReference>
<dbReference type="InterPro" id="IPR008271">
    <property type="entry name" value="Ser/Thr_kinase_AS"/>
</dbReference>
<dbReference type="EMBL" id="QKKF02031507">
    <property type="protein sequence ID" value="RZF34443.1"/>
    <property type="molecule type" value="Genomic_DNA"/>
</dbReference>